<organism evidence="10 11">
    <name type="scientific">Knipowitschia caucasica</name>
    <name type="common">Caucasian dwarf goby</name>
    <name type="synonym">Pomatoschistus caucasicus</name>
    <dbReference type="NCBI Taxonomy" id="637954"/>
    <lineage>
        <taxon>Eukaryota</taxon>
        <taxon>Metazoa</taxon>
        <taxon>Chordata</taxon>
        <taxon>Craniata</taxon>
        <taxon>Vertebrata</taxon>
        <taxon>Euteleostomi</taxon>
        <taxon>Actinopterygii</taxon>
        <taxon>Neopterygii</taxon>
        <taxon>Teleostei</taxon>
        <taxon>Neoteleostei</taxon>
        <taxon>Acanthomorphata</taxon>
        <taxon>Gobiaria</taxon>
        <taxon>Gobiiformes</taxon>
        <taxon>Gobioidei</taxon>
        <taxon>Gobiidae</taxon>
        <taxon>Gobiinae</taxon>
        <taxon>Knipowitschia</taxon>
    </lineage>
</organism>
<dbReference type="PANTHER" id="PTHR35249">
    <property type="entry name" value="DYNEIN REGULATORY COMPLEX SUBUNIT 7"/>
    <property type="match status" value="1"/>
</dbReference>
<feature type="domain" description="Dynein regulatory complex subunit 7 MORN" evidence="9">
    <location>
        <begin position="442"/>
        <end position="728"/>
    </location>
</feature>
<dbReference type="Proteomes" id="UP001497482">
    <property type="component" value="Chromosome 15"/>
</dbReference>
<keyword evidence="5" id="KW-0175">Coiled coil</keyword>
<dbReference type="GO" id="GO:0005930">
    <property type="term" value="C:axoneme"/>
    <property type="evidence" value="ECO:0007669"/>
    <property type="project" value="UniProtKB-SubCell"/>
</dbReference>
<accession>A0AAV2JXZ9</accession>
<dbReference type="PANTHER" id="PTHR35249:SF2">
    <property type="entry name" value="DYNEIN REGULATORY COMPLEX SUBUNIT 7"/>
    <property type="match status" value="1"/>
</dbReference>
<comment type="similarity">
    <text evidence="3">Belongs to the DRC7 family.</text>
</comment>
<keyword evidence="7" id="KW-0966">Cell projection</keyword>
<gene>
    <name evidence="10" type="ORF">KC01_LOCUS12987</name>
</gene>
<evidence type="ECO:0000256" key="1">
    <source>
        <dbReference type="ARBA" id="ARBA00004230"/>
    </source>
</evidence>
<dbReference type="InterPro" id="IPR033551">
    <property type="entry name" value="DRC7/lobo"/>
</dbReference>
<evidence type="ECO:0000256" key="6">
    <source>
        <dbReference type="ARBA" id="ARBA00023069"/>
    </source>
</evidence>
<evidence type="ECO:0000256" key="7">
    <source>
        <dbReference type="ARBA" id="ARBA00023273"/>
    </source>
</evidence>
<sequence length="757" mass="87688">MLRAPPPQRPSSLRSVMTRPVGSAHSHAPFAHARHGKPGRTNGCKREPLMRSADVINSHSTGTRNTTMHGTSGDEQDLQDRLCVEAQAEFPRSYSENSAEEEHVLFIAQSFQRHFRLVYPDRKPLLLCPRNECGVKKLVTTTLRPTMPGLADLIVWQDCARFVSDFLTLQPLDEPTELPSTLRSPQTVLNSQRGTSLEYANVLCSLLLGLNYNAYCVSGYASKHLCELDRSQESCPMLGQLNQKHVPEPRDPDKNLVDNGDTYNLKMEMKLHSDFILKQENKKLEQQQQHEEPRSEPDPAPPPDPLWGLRVHFWVLVVAGSHSVERDFFIDPLSGKQFPAGHPDFLGVESVWNEFNVYINMEIWAKGFQHMVWDPEDQSQWQTVVPGTTSWKQLQTEAVRRQVMTKMSQPDKDTVPLYSYDMPLSWCTKIQITDRDLEMRWPGGFKVTHFKQAMLENFIPFFCPDGVVTRLTLYQDPKKTQVQTVKEWFQNRVDLLMETETREGITTERFKLGRSGFLTFHRFNTWLPDACPVPPDPGVIPEREMCFGPYRIDRLVHRLERGNHMIETFKKRRDFLYQRHTVFDGTRSSNADNWVEQRPILKVVEKFDRDVSKPASEDIAELAFHLAERRVEVTYHLEENTFIAAKRTFDKPAESTKTQKAGDFTKDMVSTFQVDPRVEPLQMPQLHQLLLWLLEEEQKTIRDIRNSQRSVRAMVQCRLKEQEDVRLEACPWTTTGTTQFRKKREKLSFPQFPIQLQ</sequence>
<evidence type="ECO:0000256" key="2">
    <source>
        <dbReference type="ARBA" id="ARBA00004430"/>
    </source>
</evidence>
<evidence type="ECO:0000256" key="4">
    <source>
        <dbReference type="ARBA" id="ARBA00022846"/>
    </source>
</evidence>
<name>A0AAV2JXZ9_KNICA</name>
<dbReference type="InterPro" id="IPR038765">
    <property type="entry name" value="Papain-like_cys_pep_sf"/>
</dbReference>
<dbReference type="AlphaFoldDB" id="A0AAV2JXZ9"/>
<evidence type="ECO:0000256" key="8">
    <source>
        <dbReference type="SAM" id="MobiDB-lite"/>
    </source>
</evidence>
<evidence type="ECO:0000313" key="10">
    <source>
        <dbReference type="EMBL" id="CAL1582362.1"/>
    </source>
</evidence>
<comment type="subcellular location">
    <subcellularLocation>
        <location evidence="1">Cell projection</location>
        <location evidence="1">Cilium</location>
        <location evidence="1">Flagellum</location>
    </subcellularLocation>
    <subcellularLocation>
        <location evidence="2">Cytoplasm</location>
        <location evidence="2">Cytoskeleton</location>
        <location evidence="2">Cilium axoneme</location>
    </subcellularLocation>
</comment>
<dbReference type="InterPro" id="IPR056291">
    <property type="entry name" value="MORN_DRC7"/>
</dbReference>
<protein>
    <recommendedName>
        <fullName evidence="9">Dynein regulatory complex subunit 7 MORN domain-containing protein</fullName>
    </recommendedName>
</protein>
<evidence type="ECO:0000256" key="3">
    <source>
        <dbReference type="ARBA" id="ARBA00010738"/>
    </source>
</evidence>
<feature type="region of interest" description="Disordered" evidence="8">
    <location>
        <begin position="1"/>
        <end position="46"/>
    </location>
</feature>
<evidence type="ECO:0000313" key="11">
    <source>
        <dbReference type="Proteomes" id="UP001497482"/>
    </source>
</evidence>
<feature type="region of interest" description="Disordered" evidence="8">
    <location>
        <begin position="283"/>
        <end position="303"/>
    </location>
</feature>
<dbReference type="GO" id="GO:0030317">
    <property type="term" value="P:flagellated sperm motility"/>
    <property type="evidence" value="ECO:0007669"/>
    <property type="project" value="TreeGrafter"/>
</dbReference>
<keyword evidence="11" id="KW-1185">Reference proteome</keyword>
<reference evidence="10 11" key="1">
    <citation type="submission" date="2024-04" db="EMBL/GenBank/DDBJ databases">
        <authorList>
            <person name="Waldvogel A.-M."/>
            <person name="Schoenle A."/>
        </authorList>
    </citation>
    <scope>NUCLEOTIDE SEQUENCE [LARGE SCALE GENOMIC DNA]</scope>
</reference>
<evidence type="ECO:0000259" key="9">
    <source>
        <dbReference type="Pfam" id="PF24667"/>
    </source>
</evidence>
<dbReference type="GO" id="GO:0031514">
    <property type="term" value="C:motile cilium"/>
    <property type="evidence" value="ECO:0007669"/>
    <property type="project" value="UniProtKB-SubCell"/>
</dbReference>
<evidence type="ECO:0000256" key="5">
    <source>
        <dbReference type="ARBA" id="ARBA00023054"/>
    </source>
</evidence>
<proteinExistence type="inferred from homology"/>
<keyword evidence="4" id="KW-0282">Flagellum</keyword>
<feature type="compositionally biased region" description="Basic and acidic residues" evidence="8">
    <location>
        <begin position="283"/>
        <end position="297"/>
    </location>
</feature>
<dbReference type="SUPFAM" id="SSF54001">
    <property type="entry name" value="Cysteine proteinases"/>
    <property type="match status" value="1"/>
</dbReference>
<keyword evidence="6" id="KW-0969">Cilium</keyword>
<dbReference type="EMBL" id="OZ035837">
    <property type="protein sequence ID" value="CAL1582362.1"/>
    <property type="molecule type" value="Genomic_DNA"/>
</dbReference>
<dbReference type="Pfam" id="PF24667">
    <property type="entry name" value="MORN_DRC7"/>
    <property type="match status" value="1"/>
</dbReference>